<dbReference type="InterPro" id="IPR011335">
    <property type="entry name" value="Restrct_endonuc-II-like"/>
</dbReference>
<keyword evidence="3" id="KW-1185">Reference proteome</keyword>
<dbReference type="Pfam" id="PF04480">
    <property type="entry name" value="DUF559"/>
    <property type="match status" value="1"/>
</dbReference>
<reference evidence="2 3" key="1">
    <citation type="submission" date="2019-01" db="EMBL/GenBank/DDBJ databases">
        <title>Leucobacter muris sp. nov. isolated from the nose of a laboratory mouse.</title>
        <authorList>
            <person name="Benga L."/>
            <person name="Sproeer C."/>
            <person name="Schumann P."/>
            <person name="Verbarg S."/>
            <person name="Bunk B."/>
            <person name="Engelhardt E."/>
            <person name="Benten P.M."/>
            <person name="Sager M."/>
        </authorList>
    </citation>
    <scope>NUCLEOTIDE SEQUENCE [LARGE SCALE GENOMIC DNA]</scope>
    <source>
        <strain evidence="2 3">DSM 101948</strain>
    </source>
</reference>
<protein>
    <submittedName>
        <fullName evidence="2">DUF559 domain-containing protein</fullName>
    </submittedName>
</protein>
<dbReference type="Proteomes" id="UP000285768">
    <property type="component" value="Chromosome"/>
</dbReference>
<evidence type="ECO:0000313" key="2">
    <source>
        <dbReference type="EMBL" id="QAB18050.1"/>
    </source>
</evidence>
<dbReference type="SUPFAM" id="SSF52980">
    <property type="entry name" value="Restriction endonuclease-like"/>
    <property type="match status" value="1"/>
</dbReference>
<evidence type="ECO:0000259" key="1">
    <source>
        <dbReference type="Pfam" id="PF04480"/>
    </source>
</evidence>
<feature type="domain" description="DUF559" evidence="1">
    <location>
        <begin position="193"/>
        <end position="266"/>
    </location>
</feature>
<proteinExistence type="predicted"/>
<name>A0ABX5QG79_9MICO</name>
<accession>A0ABX5QG79</accession>
<dbReference type="EMBL" id="CP035037">
    <property type="protein sequence ID" value="QAB18050.1"/>
    <property type="molecule type" value="Genomic_DNA"/>
</dbReference>
<dbReference type="InterPro" id="IPR007569">
    <property type="entry name" value="DUF559"/>
</dbReference>
<sequence length="276" mass="30260">MALTELLRRSGGITRTSVLLRAGVTRGELRSAFSNGQVRRPRKGWVALPGADPELMTAARRGLLLTCVSQAARAGLWVLAAPRHPHYAPPNPHSHVVTGPGVVHWRAPPVPRAPGQLEDPLENTLVLVAECQPYEASLAIVESALNQGLTSIPALDLLPSPRLRALLKKATPFADSGVETIFRSRLGWLRIPIRVQTHLSGHRVDVLIGERLIVQVDGKQHSGAQRDGDILHDAELRRQGYEVIRVTYSLVVHRWELVQEAVLSAIARGLHLRRSA</sequence>
<gene>
    <name evidence="2" type="ORF">Leucomu_09060</name>
</gene>
<organism evidence="2 3">
    <name type="scientific">Leucobacter muris</name>
    <dbReference type="NCBI Taxonomy" id="1935379"/>
    <lineage>
        <taxon>Bacteria</taxon>
        <taxon>Bacillati</taxon>
        <taxon>Actinomycetota</taxon>
        <taxon>Actinomycetes</taxon>
        <taxon>Micrococcales</taxon>
        <taxon>Microbacteriaceae</taxon>
        <taxon>Leucobacter</taxon>
    </lineage>
</organism>
<dbReference type="Gene3D" id="3.40.960.10">
    <property type="entry name" value="VSR Endonuclease"/>
    <property type="match status" value="1"/>
</dbReference>
<evidence type="ECO:0000313" key="3">
    <source>
        <dbReference type="Proteomes" id="UP000285768"/>
    </source>
</evidence>